<evidence type="ECO:0000256" key="3">
    <source>
        <dbReference type="RuleBase" id="RU363019"/>
    </source>
</evidence>
<dbReference type="SUPFAM" id="SSF50891">
    <property type="entry name" value="Cyclophilin-like"/>
    <property type="match status" value="1"/>
</dbReference>
<comment type="similarity">
    <text evidence="3">Belongs to the cyclophilin-type PPIase family.</text>
</comment>
<comment type="caution">
    <text evidence="5">The sequence shown here is derived from an EMBL/GenBank/DDBJ whole genome shotgun (WGS) entry which is preliminary data.</text>
</comment>
<keyword evidence="2 3" id="KW-0413">Isomerase</keyword>
<dbReference type="PANTHER" id="PTHR45625:SF4">
    <property type="entry name" value="PEPTIDYLPROLYL ISOMERASE DOMAIN AND WD REPEAT-CONTAINING PROTEIN 1"/>
    <property type="match status" value="1"/>
</dbReference>
<organism evidence="5 6">
    <name type="scientific">candidate division WWE3 bacterium RIFOXYD1_FULL_43_17</name>
    <dbReference type="NCBI Taxonomy" id="1802652"/>
    <lineage>
        <taxon>Bacteria</taxon>
        <taxon>Katanobacteria</taxon>
    </lineage>
</organism>
<dbReference type="PROSITE" id="PS00170">
    <property type="entry name" value="CSA_PPIASE_1"/>
    <property type="match status" value="1"/>
</dbReference>
<name>A0A1F4XEY9_UNCKA</name>
<gene>
    <name evidence="5" type="ORF">A3K01_02340</name>
</gene>
<proteinExistence type="inferred from homology"/>
<dbReference type="EMBL" id="MEWJ01000041">
    <property type="protein sequence ID" value="OGC79683.1"/>
    <property type="molecule type" value="Genomic_DNA"/>
</dbReference>
<dbReference type="EC" id="5.2.1.8" evidence="3"/>
<reference evidence="5 6" key="1">
    <citation type="journal article" date="2016" name="Nat. Commun.">
        <title>Thousands of microbial genomes shed light on interconnected biogeochemical processes in an aquifer system.</title>
        <authorList>
            <person name="Anantharaman K."/>
            <person name="Brown C.T."/>
            <person name="Hug L.A."/>
            <person name="Sharon I."/>
            <person name="Castelle C.J."/>
            <person name="Probst A.J."/>
            <person name="Thomas B.C."/>
            <person name="Singh A."/>
            <person name="Wilkins M.J."/>
            <person name="Karaoz U."/>
            <person name="Brodie E.L."/>
            <person name="Williams K.H."/>
            <person name="Hubbard S.S."/>
            <person name="Banfield J.F."/>
        </authorList>
    </citation>
    <scope>NUCLEOTIDE SEQUENCE [LARGE SCALE GENOMIC DNA]</scope>
</reference>
<dbReference type="GO" id="GO:0003755">
    <property type="term" value="F:peptidyl-prolyl cis-trans isomerase activity"/>
    <property type="evidence" value="ECO:0007669"/>
    <property type="project" value="UniProtKB-UniRule"/>
</dbReference>
<evidence type="ECO:0000313" key="5">
    <source>
        <dbReference type="EMBL" id="OGC79683.1"/>
    </source>
</evidence>
<accession>A0A1F4XEY9</accession>
<protein>
    <recommendedName>
        <fullName evidence="3">Peptidyl-prolyl cis-trans isomerase</fullName>
        <shortName evidence="3">PPIase</shortName>
        <ecNumber evidence="3">5.2.1.8</ecNumber>
    </recommendedName>
</protein>
<dbReference type="GO" id="GO:0006457">
    <property type="term" value="P:protein folding"/>
    <property type="evidence" value="ECO:0007669"/>
    <property type="project" value="InterPro"/>
</dbReference>
<evidence type="ECO:0000256" key="2">
    <source>
        <dbReference type="ARBA" id="ARBA00023235"/>
    </source>
</evidence>
<dbReference type="InterPro" id="IPR002130">
    <property type="entry name" value="Cyclophilin-type_PPIase_dom"/>
</dbReference>
<evidence type="ECO:0000256" key="1">
    <source>
        <dbReference type="ARBA" id="ARBA00023110"/>
    </source>
</evidence>
<comment type="catalytic activity">
    <reaction evidence="3">
        <text>[protein]-peptidylproline (omega=180) = [protein]-peptidylproline (omega=0)</text>
        <dbReference type="Rhea" id="RHEA:16237"/>
        <dbReference type="Rhea" id="RHEA-COMP:10747"/>
        <dbReference type="Rhea" id="RHEA-COMP:10748"/>
        <dbReference type="ChEBI" id="CHEBI:83833"/>
        <dbReference type="ChEBI" id="CHEBI:83834"/>
        <dbReference type="EC" id="5.2.1.8"/>
    </reaction>
</comment>
<keyword evidence="1 3" id="KW-0697">Rotamase</keyword>
<evidence type="ECO:0000313" key="6">
    <source>
        <dbReference type="Proteomes" id="UP000177845"/>
    </source>
</evidence>
<dbReference type="PANTHER" id="PTHR45625">
    <property type="entry name" value="PEPTIDYL-PROLYL CIS-TRANS ISOMERASE-RELATED"/>
    <property type="match status" value="1"/>
</dbReference>
<dbReference type="InterPro" id="IPR020892">
    <property type="entry name" value="Cyclophilin-type_PPIase_CS"/>
</dbReference>
<comment type="function">
    <text evidence="3">PPIases accelerate the folding of proteins. It catalyzes the cis-trans isomerization of proline imidic peptide bonds in oligopeptides.</text>
</comment>
<dbReference type="Gene3D" id="2.40.100.10">
    <property type="entry name" value="Cyclophilin-like"/>
    <property type="match status" value="1"/>
</dbReference>
<feature type="domain" description="PPIase cyclophilin-type" evidence="4">
    <location>
        <begin position="26"/>
        <end position="172"/>
    </location>
</feature>
<dbReference type="Proteomes" id="UP000177845">
    <property type="component" value="Unassembled WGS sequence"/>
</dbReference>
<dbReference type="Pfam" id="PF00160">
    <property type="entry name" value="Pro_isomerase"/>
    <property type="match status" value="1"/>
</dbReference>
<dbReference type="PROSITE" id="PS50072">
    <property type="entry name" value="CSA_PPIASE_2"/>
    <property type="match status" value="1"/>
</dbReference>
<evidence type="ECO:0000259" key="4">
    <source>
        <dbReference type="PROSITE" id="PS50072"/>
    </source>
</evidence>
<dbReference type="CDD" id="cd00317">
    <property type="entry name" value="cyclophilin"/>
    <property type="match status" value="1"/>
</dbReference>
<dbReference type="InterPro" id="IPR029000">
    <property type="entry name" value="Cyclophilin-like_dom_sf"/>
</dbReference>
<dbReference type="InterPro" id="IPR044666">
    <property type="entry name" value="Cyclophilin_A-like"/>
</dbReference>
<dbReference type="AlphaFoldDB" id="A0A1F4XEY9"/>
<sequence length="178" mass="19044">MPTQTPQSQSKFEIKPNVTYQVVLTTTAGTITVELNTDKTPITAGNFLSLAKADFYNNTKFHRIISGFMIQGGDPKGDGTGGPGYKFADEPFEGEYTAGTIAMANAGPNTNGSQFFIMHKTYPLPKNYVIFGKVVKGMEVVDKIATAPVSANPYSGENSTPVNPVVVTSAQIVETPKN</sequence>
<dbReference type="PRINTS" id="PR00153">
    <property type="entry name" value="CSAPPISMRASE"/>
</dbReference>